<name>A0AB39RMD9_9ACTN</name>
<proteinExistence type="predicted"/>
<dbReference type="RefSeq" id="WP_369248543.1">
    <property type="nucleotide sequence ID" value="NZ_CP163443.1"/>
</dbReference>
<protein>
    <recommendedName>
        <fullName evidence="2">GNAT family N-acetyltransferase</fullName>
    </recommendedName>
</protein>
<gene>
    <name evidence="1" type="ORF">AB5J53_28765</name>
</gene>
<reference evidence="1" key="1">
    <citation type="submission" date="2024-07" db="EMBL/GenBank/DDBJ databases">
        <authorList>
            <person name="Yu S.T."/>
        </authorList>
    </citation>
    <scope>NUCLEOTIDE SEQUENCE</scope>
    <source>
        <strain evidence="1">R41</strain>
    </source>
</reference>
<dbReference type="EMBL" id="CP163443">
    <property type="protein sequence ID" value="XDQ55371.1"/>
    <property type="molecule type" value="Genomic_DNA"/>
</dbReference>
<evidence type="ECO:0008006" key="2">
    <source>
        <dbReference type="Google" id="ProtNLM"/>
    </source>
</evidence>
<evidence type="ECO:0000313" key="1">
    <source>
        <dbReference type="EMBL" id="XDQ55371.1"/>
    </source>
</evidence>
<accession>A0AB39RMD9</accession>
<sequence>MRHRAAAWELLGEAWPGWALRWAYDGQAELRGYLGLDLEPIQDRDWGRRVLPGPFVEPGDEELAHADPLVGVVTIGTERSYVIADHNDRPVAEGPALLDRLATAPEHGAREFAAESGVHIDLERRRVGWWLLDAQPEAYGMGRRWPGWTVEFWRDRWDEHVRAANGRFVPPPVRMPRSLAEVWEEARHHLSRAPRRSAAHGAH</sequence>
<organism evidence="1">
    <name type="scientific">Streptomyces sp. R41</name>
    <dbReference type="NCBI Taxonomy" id="3238632"/>
    <lineage>
        <taxon>Bacteria</taxon>
        <taxon>Bacillati</taxon>
        <taxon>Actinomycetota</taxon>
        <taxon>Actinomycetes</taxon>
        <taxon>Kitasatosporales</taxon>
        <taxon>Streptomycetaceae</taxon>
        <taxon>Streptomyces</taxon>
    </lineage>
</organism>
<dbReference type="AlphaFoldDB" id="A0AB39RMD9"/>